<dbReference type="KEGG" id="mag:amb0847"/>
<feature type="domain" description="Histidine kinase" evidence="14">
    <location>
        <begin position="623"/>
        <end position="835"/>
    </location>
</feature>
<protein>
    <recommendedName>
        <fullName evidence="3">histidine kinase</fullName>
        <ecNumber evidence="3">2.7.13.3</ecNumber>
    </recommendedName>
</protein>
<keyword evidence="5" id="KW-0808">Transferase</keyword>
<keyword evidence="12 13" id="KW-0472">Membrane</keyword>
<sequence>MQPLRSGLLRCTGSRRCDREGKALGLWGRMRFAAVLAIILWAGLASGPAAVAATPLSPETTEQSLAGHWSVLRDPSGQLEIKDVIGAAAGGFSPLEGDLAAGYDRASWWMRAEIRRSADTPADWLLEVEPAYLDFVTLYIEDGKGGFHVAMAGDRVPFTAREVAYRTLVFRLHLADDLPHRVYLKVKSTSTITVSARLLSPAGFALGAARRDLAQGFAHGVLIIIILFAVVQYSAGRDRLYLSFLACAVPLECMHLARGGFASQYLFPQLPLVADHLLGVSLCLSIGGAVIFAARVLDLEVYFPRLERIYMMIGRSCQWAALSVPAGIYWLVAPMVVSTVIAFFAVTSILAVRRVMDGDVFTRWYLFAVQIPVMANVAIVSRTLGFAPMPMELDLFAHLGAGVHLLLIGSGLVWRGAAIEASRQRARQAQLESAQQIERALEERVRQRTQELAQSNAALATEIAERRAAEDRVREREGQLRAILDAAPFPMVVASFPEGRVMFLNEPACELLNVSQDRAIGQQASDFYSDADERRTLIDQLGLSGAVLGVEMRVRRMPGVERWVLLSAVRFVYNGQDSTLVCLNDITTRKDLENMLRLSGRRAEAALEAERQAMREQRNFLAMVSHEFRVPLAIIEAASQLLGIYLRANDDARDEVSKIRRAVRRMSELIDVCLADDRLDSSAMRLQLDRVDVARMLSDICDDKRPFAGYRDLIIQAPQRAMAMVDPTLLRIAFSNLIDNALKFSPADSPVTILVTADSDAVRVRVCDQGPGIALDEQPRIFEKFYRSTKSDRVRGAGLGLYIVKRIMDLHGAAISVDSQGGAGTIFDVWLPDGVGEQPNELILTR</sequence>
<keyword evidence="6 13" id="KW-0812">Transmembrane</keyword>
<name>Q2W924_PARM1</name>
<dbReference type="SMART" id="SM00387">
    <property type="entry name" value="HATPase_c"/>
    <property type="match status" value="1"/>
</dbReference>
<dbReference type="CDD" id="cd00130">
    <property type="entry name" value="PAS"/>
    <property type="match status" value="1"/>
</dbReference>
<dbReference type="STRING" id="342108.amb0847"/>
<feature type="transmembrane region" description="Helical" evidence="13">
    <location>
        <begin position="240"/>
        <end position="257"/>
    </location>
</feature>
<dbReference type="GO" id="GO:0007234">
    <property type="term" value="P:osmosensory signaling via phosphorelay pathway"/>
    <property type="evidence" value="ECO:0007669"/>
    <property type="project" value="TreeGrafter"/>
</dbReference>
<evidence type="ECO:0000313" key="15">
    <source>
        <dbReference type="EMBL" id="BAE49651.1"/>
    </source>
</evidence>
<dbReference type="InterPro" id="IPR036890">
    <property type="entry name" value="HATPase_C_sf"/>
</dbReference>
<dbReference type="HOGENOM" id="CLU_000445_105_2_5"/>
<dbReference type="Gene3D" id="3.30.450.20">
    <property type="entry name" value="PAS domain"/>
    <property type="match status" value="1"/>
</dbReference>
<dbReference type="Proteomes" id="UP000007058">
    <property type="component" value="Chromosome"/>
</dbReference>
<dbReference type="CDD" id="cd00082">
    <property type="entry name" value="HisKA"/>
    <property type="match status" value="1"/>
</dbReference>
<dbReference type="InterPro" id="IPR000014">
    <property type="entry name" value="PAS"/>
</dbReference>
<dbReference type="GO" id="GO:0016020">
    <property type="term" value="C:membrane"/>
    <property type="evidence" value="ECO:0007669"/>
    <property type="project" value="UniProtKB-SubCell"/>
</dbReference>
<dbReference type="EMBL" id="AP007255">
    <property type="protein sequence ID" value="BAE49651.1"/>
    <property type="molecule type" value="Genomic_DNA"/>
</dbReference>
<dbReference type="InterPro" id="IPR004358">
    <property type="entry name" value="Sig_transdc_His_kin-like_C"/>
</dbReference>
<dbReference type="SMART" id="SM00388">
    <property type="entry name" value="HisKA"/>
    <property type="match status" value="1"/>
</dbReference>
<evidence type="ECO:0000256" key="4">
    <source>
        <dbReference type="ARBA" id="ARBA00022553"/>
    </source>
</evidence>
<keyword evidence="11" id="KW-0902">Two-component regulatory system</keyword>
<dbReference type="InterPro" id="IPR013767">
    <property type="entry name" value="PAS_fold"/>
</dbReference>
<dbReference type="GO" id="GO:0006355">
    <property type="term" value="P:regulation of DNA-templated transcription"/>
    <property type="evidence" value="ECO:0007669"/>
    <property type="project" value="InterPro"/>
</dbReference>
<dbReference type="Pfam" id="PF00989">
    <property type="entry name" value="PAS"/>
    <property type="match status" value="1"/>
</dbReference>
<gene>
    <name evidence="15" type="ordered locus">amb0847</name>
</gene>
<keyword evidence="8 15" id="KW-0418">Kinase</keyword>
<evidence type="ECO:0000313" key="16">
    <source>
        <dbReference type="Proteomes" id="UP000007058"/>
    </source>
</evidence>
<dbReference type="SMART" id="SM00091">
    <property type="entry name" value="PAS"/>
    <property type="match status" value="1"/>
</dbReference>
<feature type="transmembrane region" description="Helical" evidence="13">
    <location>
        <begin position="396"/>
        <end position="417"/>
    </location>
</feature>
<evidence type="ECO:0000259" key="14">
    <source>
        <dbReference type="PROSITE" id="PS50109"/>
    </source>
</evidence>
<dbReference type="Gene3D" id="3.30.565.10">
    <property type="entry name" value="Histidine kinase-like ATPase, C-terminal domain"/>
    <property type="match status" value="1"/>
</dbReference>
<dbReference type="InterPro" id="IPR011622">
    <property type="entry name" value="7TMR_DISM_rcpt_extracell_dom2"/>
</dbReference>
<evidence type="ECO:0000256" key="12">
    <source>
        <dbReference type="ARBA" id="ARBA00023136"/>
    </source>
</evidence>
<feature type="transmembrane region" description="Helical" evidence="13">
    <location>
        <begin position="335"/>
        <end position="352"/>
    </location>
</feature>
<feature type="transmembrane region" description="Helical" evidence="13">
    <location>
        <begin position="277"/>
        <end position="297"/>
    </location>
</feature>
<evidence type="ECO:0000256" key="8">
    <source>
        <dbReference type="ARBA" id="ARBA00022777"/>
    </source>
</evidence>
<dbReference type="SUPFAM" id="SSF55874">
    <property type="entry name" value="ATPase domain of HSP90 chaperone/DNA topoisomerase II/histidine kinase"/>
    <property type="match status" value="1"/>
</dbReference>
<dbReference type="EC" id="2.7.13.3" evidence="3"/>
<reference evidence="15 16" key="1">
    <citation type="journal article" date="2005" name="DNA Res.">
        <title>Complete genome sequence of the facultative anaerobic magnetotactic bacterium Magnetospirillum sp. strain AMB-1.</title>
        <authorList>
            <person name="Matsunaga T."/>
            <person name="Okamura Y."/>
            <person name="Fukuda Y."/>
            <person name="Wahyudi A.T."/>
            <person name="Murase Y."/>
            <person name="Takeyama H."/>
        </authorList>
    </citation>
    <scope>NUCLEOTIDE SEQUENCE [LARGE SCALE GENOMIC DNA]</scope>
    <source>
        <strain evidence="16">ATCC 700264 / AMB-1</strain>
    </source>
</reference>
<accession>Q2W924</accession>
<evidence type="ECO:0000256" key="11">
    <source>
        <dbReference type="ARBA" id="ARBA00023012"/>
    </source>
</evidence>
<evidence type="ECO:0000256" key="5">
    <source>
        <dbReference type="ARBA" id="ARBA00022679"/>
    </source>
</evidence>
<keyword evidence="9" id="KW-0067">ATP-binding</keyword>
<evidence type="ECO:0000256" key="13">
    <source>
        <dbReference type="SAM" id="Phobius"/>
    </source>
</evidence>
<dbReference type="PROSITE" id="PS50109">
    <property type="entry name" value="HIS_KIN"/>
    <property type="match status" value="1"/>
</dbReference>
<comment type="subcellular location">
    <subcellularLocation>
        <location evidence="2">Membrane</location>
        <topology evidence="2">Multi-pass membrane protein</topology>
    </subcellularLocation>
</comment>
<feature type="transmembrane region" description="Helical" evidence="13">
    <location>
        <begin position="364"/>
        <end position="384"/>
    </location>
</feature>
<evidence type="ECO:0000256" key="1">
    <source>
        <dbReference type="ARBA" id="ARBA00000085"/>
    </source>
</evidence>
<dbReference type="InterPro" id="IPR036097">
    <property type="entry name" value="HisK_dim/P_sf"/>
</dbReference>
<organism evidence="15 16">
    <name type="scientific">Paramagnetospirillum magneticum (strain ATCC 700264 / AMB-1)</name>
    <name type="common">Magnetospirillum magneticum</name>
    <dbReference type="NCBI Taxonomy" id="342108"/>
    <lineage>
        <taxon>Bacteria</taxon>
        <taxon>Pseudomonadati</taxon>
        <taxon>Pseudomonadota</taxon>
        <taxon>Alphaproteobacteria</taxon>
        <taxon>Rhodospirillales</taxon>
        <taxon>Magnetospirillaceae</taxon>
        <taxon>Paramagnetospirillum</taxon>
    </lineage>
</organism>
<dbReference type="InterPro" id="IPR005467">
    <property type="entry name" value="His_kinase_dom"/>
</dbReference>
<dbReference type="PRINTS" id="PR00344">
    <property type="entry name" value="BCTRLSENSOR"/>
</dbReference>
<comment type="catalytic activity">
    <reaction evidence="1">
        <text>ATP + protein L-histidine = ADP + protein N-phospho-L-histidine.</text>
        <dbReference type="EC" id="2.7.13.3"/>
    </reaction>
</comment>
<dbReference type="SUPFAM" id="SSF55785">
    <property type="entry name" value="PYP-like sensor domain (PAS domain)"/>
    <property type="match status" value="1"/>
</dbReference>
<keyword evidence="7" id="KW-0547">Nucleotide-binding</keyword>
<dbReference type="Pfam" id="PF02518">
    <property type="entry name" value="HATPase_c"/>
    <property type="match status" value="1"/>
</dbReference>
<keyword evidence="4" id="KW-0597">Phosphoprotein</keyword>
<dbReference type="NCBIfam" id="TIGR00229">
    <property type="entry name" value="sensory_box"/>
    <property type="match status" value="1"/>
</dbReference>
<dbReference type="GO" id="GO:0030295">
    <property type="term" value="F:protein kinase activator activity"/>
    <property type="evidence" value="ECO:0007669"/>
    <property type="project" value="TreeGrafter"/>
</dbReference>
<evidence type="ECO:0000256" key="6">
    <source>
        <dbReference type="ARBA" id="ARBA00022692"/>
    </source>
</evidence>
<dbReference type="PANTHER" id="PTHR42878:SF7">
    <property type="entry name" value="SENSOR HISTIDINE KINASE GLRK"/>
    <property type="match status" value="1"/>
</dbReference>
<dbReference type="Gene3D" id="2.60.40.2380">
    <property type="match status" value="1"/>
</dbReference>
<dbReference type="Pfam" id="PF07696">
    <property type="entry name" value="7TMR-DISMED2"/>
    <property type="match status" value="1"/>
</dbReference>
<evidence type="ECO:0000256" key="3">
    <source>
        <dbReference type="ARBA" id="ARBA00012438"/>
    </source>
</evidence>
<dbReference type="PANTHER" id="PTHR42878">
    <property type="entry name" value="TWO-COMPONENT HISTIDINE KINASE"/>
    <property type="match status" value="1"/>
</dbReference>
<dbReference type="Pfam" id="PF00512">
    <property type="entry name" value="HisKA"/>
    <property type="match status" value="1"/>
</dbReference>
<proteinExistence type="predicted"/>
<feature type="transmembrane region" description="Helical" evidence="13">
    <location>
        <begin position="216"/>
        <end position="233"/>
    </location>
</feature>
<dbReference type="GO" id="GO:0000156">
    <property type="term" value="F:phosphorelay response regulator activity"/>
    <property type="evidence" value="ECO:0007669"/>
    <property type="project" value="TreeGrafter"/>
</dbReference>
<dbReference type="GO" id="GO:0000155">
    <property type="term" value="F:phosphorelay sensor kinase activity"/>
    <property type="evidence" value="ECO:0007669"/>
    <property type="project" value="InterPro"/>
</dbReference>
<dbReference type="InterPro" id="IPR050351">
    <property type="entry name" value="BphY/WalK/GraS-like"/>
</dbReference>
<dbReference type="InterPro" id="IPR035965">
    <property type="entry name" value="PAS-like_dom_sf"/>
</dbReference>
<dbReference type="CDD" id="cd00075">
    <property type="entry name" value="HATPase"/>
    <property type="match status" value="1"/>
</dbReference>
<dbReference type="Pfam" id="PF07695">
    <property type="entry name" value="7TMR-DISM_7TM"/>
    <property type="match status" value="1"/>
</dbReference>
<dbReference type="InterPro" id="IPR003594">
    <property type="entry name" value="HATPase_dom"/>
</dbReference>
<dbReference type="InterPro" id="IPR011623">
    <property type="entry name" value="7TMR_DISM_rcpt_extracell_dom1"/>
</dbReference>
<evidence type="ECO:0000256" key="2">
    <source>
        <dbReference type="ARBA" id="ARBA00004141"/>
    </source>
</evidence>
<evidence type="ECO:0000256" key="9">
    <source>
        <dbReference type="ARBA" id="ARBA00022840"/>
    </source>
</evidence>
<dbReference type="Gene3D" id="1.10.287.130">
    <property type="match status" value="1"/>
</dbReference>
<dbReference type="SUPFAM" id="SSF47384">
    <property type="entry name" value="Homodimeric domain of signal transducing histidine kinase"/>
    <property type="match status" value="1"/>
</dbReference>
<keyword evidence="16" id="KW-1185">Reference proteome</keyword>
<evidence type="ECO:0000256" key="10">
    <source>
        <dbReference type="ARBA" id="ARBA00022989"/>
    </source>
</evidence>
<dbReference type="AlphaFoldDB" id="Q2W924"/>
<dbReference type="GO" id="GO:0005524">
    <property type="term" value="F:ATP binding"/>
    <property type="evidence" value="ECO:0007669"/>
    <property type="project" value="UniProtKB-KW"/>
</dbReference>
<evidence type="ECO:0000256" key="7">
    <source>
        <dbReference type="ARBA" id="ARBA00022741"/>
    </source>
</evidence>
<dbReference type="InterPro" id="IPR003661">
    <property type="entry name" value="HisK_dim/P_dom"/>
</dbReference>
<keyword evidence="10 13" id="KW-1133">Transmembrane helix</keyword>